<dbReference type="Proteomes" id="UP000827872">
    <property type="component" value="Linkage Group LG01"/>
</dbReference>
<proteinExistence type="predicted"/>
<evidence type="ECO:0000313" key="2">
    <source>
        <dbReference type="Proteomes" id="UP000827872"/>
    </source>
</evidence>
<comment type="caution">
    <text evidence="1">The sequence shown here is derived from an EMBL/GenBank/DDBJ whole genome shotgun (WGS) entry which is preliminary data.</text>
</comment>
<dbReference type="EMBL" id="CM037614">
    <property type="protein sequence ID" value="KAH8016879.1"/>
    <property type="molecule type" value="Genomic_DNA"/>
</dbReference>
<keyword evidence="2" id="KW-1185">Reference proteome</keyword>
<protein>
    <submittedName>
        <fullName evidence="1">Uncharacterized protein</fullName>
    </submittedName>
</protein>
<organism evidence="1 2">
    <name type="scientific">Sphaerodactylus townsendi</name>
    <dbReference type="NCBI Taxonomy" id="933632"/>
    <lineage>
        <taxon>Eukaryota</taxon>
        <taxon>Metazoa</taxon>
        <taxon>Chordata</taxon>
        <taxon>Craniata</taxon>
        <taxon>Vertebrata</taxon>
        <taxon>Euteleostomi</taxon>
        <taxon>Lepidosauria</taxon>
        <taxon>Squamata</taxon>
        <taxon>Bifurcata</taxon>
        <taxon>Gekkota</taxon>
        <taxon>Sphaerodactylidae</taxon>
        <taxon>Sphaerodactylus</taxon>
    </lineage>
</organism>
<reference evidence="1" key="1">
    <citation type="submission" date="2021-08" db="EMBL/GenBank/DDBJ databases">
        <title>The first chromosome-level gecko genome reveals the dynamic sex chromosomes of Neotropical dwarf geckos (Sphaerodactylidae: Sphaerodactylus).</title>
        <authorList>
            <person name="Pinto B.J."/>
            <person name="Keating S.E."/>
            <person name="Gamble T."/>
        </authorList>
    </citation>
    <scope>NUCLEOTIDE SEQUENCE</scope>
    <source>
        <strain evidence="1">TG3544</strain>
    </source>
</reference>
<name>A0ACB8GB52_9SAUR</name>
<accession>A0ACB8GB52</accession>
<evidence type="ECO:0000313" key="1">
    <source>
        <dbReference type="EMBL" id="KAH8016879.1"/>
    </source>
</evidence>
<gene>
    <name evidence="1" type="ORF">K3G42_023876</name>
</gene>
<sequence length="599" mass="66023">MVSQAVQLLRQGVWAALTGGWYHDPELSKFTNSFHLYLWLFFLLLPMALHLELPAQETIEDLKGVTILEDQAAQPNSSTSPSVKADILTASMALMSSSTTSAIVAKPNAMETFISNTSEKEEKMQLPVRNGVDDTALDKGLVKKLPNLSLSQYDILKTGLSFEPWNSDNSVIISEHLSNPKCFKREKLLDVSAQDSITSSCPQCNVVAVKKNDGPVESSYVDDSDSEIAVAFVDNSVPGDMLPLHEPIKIVITMSSTQNSTSDLESSFHLKMLSTEKSSSNLDSGIAAVDQHSMHNNNEQLRIPVITFELSDDSRGYAYQEASESLRTAENLNVDASSNQCSGYESGELDHAEKEYSDKPTNSHAEIRMSPENVSEDLTNTTVHLKERQQNLGLPSCKTAHEKRHARVLSVDSGTDVLLSKNSTEIISDKEKLLPTSKSDLEAKEGQMPNESNFLEFVSLLESINTSKASSDCKAEAAKDKALSEGRLGPWWASYEAKMHDGSTTEKKEVTLESEQNCAHSSFKQDSSEAQNQDCPEPGKITSHYQGTRQRKIIYRVTSQQDSSVLQVISGPEASLQDELPVDAMHVFIDENGMFLWKS</sequence>